<evidence type="ECO:0000256" key="2">
    <source>
        <dbReference type="ARBA" id="ARBA00022692"/>
    </source>
</evidence>
<feature type="transmembrane region" description="Helical" evidence="5">
    <location>
        <begin position="469"/>
        <end position="490"/>
    </location>
</feature>
<organism evidence="6 7">
    <name type="scientific">Methylotenera oryzisoli</name>
    <dbReference type="NCBI Taxonomy" id="2080758"/>
    <lineage>
        <taxon>Bacteria</taxon>
        <taxon>Pseudomonadati</taxon>
        <taxon>Pseudomonadota</taxon>
        <taxon>Betaproteobacteria</taxon>
        <taxon>Nitrosomonadales</taxon>
        <taxon>Methylophilaceae</taxon>
        <taxon>Methylotenera</taxon>
    </lineage>
</organism>
<keyword evidence="4 5" id="KW-0472">Membrane</keyword>
<dbReference type="AlphaFoldDB" id="A0A4Y9VSV9"/>
<keyword evidence="2 5" id="KW-0812">Transmembrane</keyword>
<dbReference type="Proteomes" id="UP000297706">
    <property type="component" value="Unassembled WGS sequence"/>
</dbReference>
<dbReference type="EMBL" id="PQVH01000006">
    <property type="protein sequence ID" value="TFW72303.1"/>
    <property type="molecule type" value="Genomic_DNA"/>
</dbReference>
<evidence type="ECO:0000313" key="6">
    <source>
        <dbReference type="EMBL" id="TFW72303.1"/>
    </source>
</evidence>
<dbReference type="OrthoDB" id="8521894at2"/>
<dbReference type="SUPFAM" id="SSF144083">
    <property type="entry name" value="Magnesium transport protein CorA, transmembrane region"/>
    <property type="match status" value="1"/>
</dbReference>
<gene>
    <name evidence="6" type="ORF">C3Y98_04150</name>
</gene>
<sequence>MLFYLRSGCVVNNIESSVIADFRQTLLWPVQLISESNSQKIQRPWDILKAENCPWQEIQDEFSLAKQSLSEVRYQEFVTFMPFAQRFLYGEGKHGRESGGYGESPIHIFSRSDVNQVRITLNNHEAPIVLKVAHIELYFFYDIDVAFLALEVTGENIQLNHAMEILYRLGRTYPNYWEENGDAGHCAKSIEWLDKQGHVLACSDYQDKTRYLSFVKDNHVPCVSLHWEFLMHPLVQHYSSQEGEIRYREIEYQRMPLMAYLAFEDVSKLTRGDLIRLGLVTQPWDSETLPFTEEFLSNFEHKHCYDRYWDNNKSDPWSTTRIMCTGQNFIVVGSKQHRVYTNERTGIKRNYQSQYFLLFLIAHFQKAALLMLSDRMVQAISRLNIEDETSIKTFRQSIRNVMGVFLRFTHRYWFESVSDQAVAKDIFAMMHQQLNTLDLFKKTRSRIMDMAEYLEGEEIKRQADTVVRLTVVTILGLIGTMTSGLLGMNIFDFSQTTSIEKFAYFVGIFVPVSILTFYTVVKSRRLSLFLDALSNENTGLLYKVAKLKSVWFGKVDN</sequence>
<evidence type="ECO:0008006" key="8">
    <source>
        <dbReference type="Google" id="ProtNLM"/>
    </source>
</evidence>
<feature type="transmembrane region" description="Helical" evidence="5">
    <location>
        <begin position="502"/>
        <end position="521"/>
    </location>
</feature>
<comment type="caution">
    <text evidence="6">The sequence shown here is derived from an EMBL/GenBank/DDBJ whole genome shotgun (WGS) entry which is preliminary data.</text>
</comment>
<dbReference type="GO" id="GO:0016020">
    <property type="term" value="C:membrane"/>
    <property type="evidence" value="ECO:0007669"/>
    <property type="project" value="UniProtKB-SubCell"/>
</dbReference>
<comment type="subcellular location">
    <subcellularLocation>
        <location evidence="1">Membrane</location>
        <topology evidence="1">Multi-pass membrane protein</topology>
    </subcellularLocation>
</comment>
<evidence type="ECO:0000256" key="5">
    <source>
        <dbReference type="SAM" id="Phobius"/>
    </source>
</evidence>
<proteinExistence type="predicted"/>
<evidence type="ECO:0000256" key="3">
    <source>
        <dbReference type="ARBA" id="ARBA00022989"/>
    </source>
</evidence>
<name>A0A4Y9VSV9_9PROT</name>
<keyword evidence="7" id="KW-1185">Reference proteome</keyword>
<dbReference type="InterPro" id="IPR045863">
    <property type="entry name" value="CorA_TM1_TM2"/>
</dbReference>
<protein>
    <recommendedName>
        <fullName evidence="8">CorA-like Mg2+ transporter protein</fullName>
    </recommendedName>
</protein>
<reference evidence="6 7" key="1">
    <citation type="submission" date="2018-02" db="EMBL/GenBank/DDBJ databases">
        <title>A novel lanthanide dependent methylotroph, Methylotenera sp. La3113.</title>
        <authorList>
            <person name="Lv H."/>
            <person name="Tani A."/>
        </authorList>
    </citation>
    <scope>NUCLEOTIDE SEQUENCE [LARGE SCALE GENOMIC DNA]</scope>
    <source>
        <strain evidence="6 7">La3113</strain>
    </source>
</reference>
<accession>A0A4Y9VSV9</accession>
<evidence type="ECO:0000256" key="1">
    <source>
        <dbReference type="ARBA" id="ARBA00004141"/>
    </source>
</evidence>
<evidence type="ECO:0000313" key="7">
    <source>
        <dbReference type="Proteomes" id="UP000297706"/>
    </source>
</evidence>
<evidence type="ECO:0000256" key="4">
    <source>
        <dbReference type="ARBA" id="ARBA00023136"/>
    </source>
</evidence>
<dbReference type="Gene3D" id="1.20.58.340">
    <property type="entry name" value="Magnesium transport protein CorA, transmembrane region"/>
    <property type="match status" value="1"/>
</dbReference>
<keyword evidence="3 5" id="KW-1133">Transmembrane helix</keyword>